<dbReference type="Proteomes" id="UP000813824">
    <property type="component" value="Unassembled WGS sequence"/>
</dbReference>
<comment type="caution">
    <text evidence="8">The sequence shown here is derived from an EMBL/GenBank/DDBJ whole genome shotgun (WGS) entry which is preliminary data.</text>
</comment>
<feature type="transmembrane region" description="Helical" evidence="6">
    <location>
        <begin position="147"/>
        <end position="166"/>
    </location>
</feature>
<feature type="compositionally biased region" description="Basic and acidic residues" evidence="5">
    <location>
        <begin position="372"/>
        <end position="382"/>
    </location>
</feature>
<accession>A0A8K0USE2</accession>
<feature type="compositionally biased region" description="Basic and acidic residues" evidence="5">
    <location>
        <begin position="351"/>
        <end position="362"/>
    </location>
</feature>
<dbReference type="GO" id="GO:0022857">
    <property type="term" value="F:transmembrane transporter activity"/>
    <property type="evidence" value="ECO:0007669"/>
    <property type="project" value="TreeGrafter"/>
</dbReference>
<proteinExistence type="predicted"/>
<dbReference type="AlphaFoldDB" id="A0A8K0USE2"/>
<feature type="chain" id="PRO_5035430242" evidence="7">
    <location>
        <begin position="21"/>
        <end position="382"/>
    </location>
</feature>
<evidence type="ECO:0000256" key="1">
    <source>
        <dbReference type="ARBA" id="ARBA00004141"/>
    </source>
</evidence>
<keyword evidence="3 6" id="KW-1133">Transmembrane helix</keyword>
<evidence type="ECO:0000256" key="7">
    <source>
        <dbReference type="SAM" id="SignalP"/>
    </source>
</evidence>
<keyword evidence="2 6" id="KW-0812">Transmembrane</keyword>
<feature type="transmembrane region" description="Helical" evidence="6">
    <location>
        <begin position="120"/>
        <end position="140"/>
    </location>
</feature>
<protein>
    <submittedName>
        <fullName evidence="8">Uncharacterized protein</fullName>
    </submittedName>
</protein>
<keyword evidence="7" id="KW-0732">Signal</keyword>
<evidence type="ECO:0000313" key="9">
    <source>
        <dbReference type="Proteomes" id="UP000813824"/>
    </source>
</evidence>
<dbReference type="PANTHER" id="PTHR23501">
    <property type="entry name" value="MAJOR FACILITATOR SUPERFAMILY"/>
    <property type="match status" value="1"/>
</dbReference>
<feature type="signal peptide" evidence="7">
    <location>
        <begin position="1"/>
        <end position="20"/>
    </location>
</feature>
<reference evidence="8" key="1">
    <citation type="journal article" date="2021" name="New Phytol.">
        <title>Evolutionary innovations through gain and loss of genes in the ectomycorrhizal Boletales.</title>
        <authorList>
            <person name="Wu G."/>
            <person name="Miyauchi S."/>
            <person name="Morin E."/>
            <person name="Kuo A."/>
            <person name="Drula E."/>
            <person name="Varga T."/>
            <person name="Kohler A."/>
            <person name="Feng B."/>
            <person name="Cao Y."/>
            <person name="Lipzen A."/>
            <person name="Daum C."/>
            <person name="Hundley H."/>
            <person name="Pangilinan J."/>
            <person name="Johnson J."/>
            <person name="Barry K."/>
            <person name="LaButti K."/>
            <person name="Ng V."/>
            <person name="Ahrendt S."/>
            <person name="Min B."/>
            <person name="Choi I.G."/>
            <person name="Park H."/>
            <person name="Plett J.M."/>
            <person name="Magnuson J."/>
            <person name="Spatafora J.W."/>
            <person name="Nagy L.G."/>
            <person name="Henrissat B."/>
            <person name="Grigoriev I.V."/>
            <person name="Yang Z.L."/>
            <person name="Xu J."/>
            <person name="Martin F.M."/>
        </authorList>
    </citation>
    <scope>NUCLEOTIDE SEQUENCE</scope>
    <source>
        <strain evidence="8">KKN 215</strain>
    </source>
</reference>
<dbReference type="PANTHER" id="PTHR23501:SF102">
    <property type="entry name" value="DRUG TRANSPORTER, PUTATIVE (AFU_ORTHOLOGUE AFUA_3G08530)-RELATED"/>
    <property type="match status" value="1"/>
</dbReference>
<feature type="region of interest" description="Disordered" evidence="5">
    <location>
        <begin position="343"/>
        <end position="382"/>
    </location>
</feature>
<evidence type="ECO:0000313" key="8">
    <source>
        <dbReference type="EMBL" id="KAH8102989.1"/>
    </source>
</evidence>
<dbReference type="OrthoDB" id="3437016at2759"/>
<evidence type="ECO:0000256" key="5">
    <source>
        <dbReference type="SAM" id="MobiDB-lite"/>
    </source>
</evidence>
<evidence type="ECO:0000256" key="3">
    <source>
        <dbReference type="ARBA" id="ARBA00022989"/>
    </source>
</evidence>
<dbReference type="GO" id="GO:0005886">
    <property type="term" value="C:plasma membrane"/>
    <property type="evidence" value="ECO:0007669"/>
    <property type="project" value="TreeGrafter"/>
</dbReference>
<dbReference type="InterPro" id="IPR036259">
    <property type="entry name" value="MFS_trans_sf"/>
</dbReference>
<evidence type="ECO:0000256" key="6">
    <source>
        <dbReference type="SAM" id="Phobius"/>
    </source>
</evidence>
<keyword evidence="4 6" id="KW-0472">Membrane</keyword>
<dbReference type="EMBL" id="JAEVFJ010000008">
    <property type="protein sequence ID" value="KAH8102989.1"/>
    <property type="molecule type" value="Genomic_DNA"/>
</dbReference>
<sequence>MSLLALVFLLRLPTPPGTLREKMGRMDWITSAFIIGLTWGGVTHPWSSAQVLVPLILGAAGFVATDPIITWSLLQNRTSVSGYVQTFISPVAVVAVAYYLPVYYQACQNASPIGSSVDFLSVALIMAPMVVLGGVSVAVLQRYRPQIWISWCLFIIGMGCFTVVHADTPKAVIIGLSAPHSVGAGIVYATTYFPVLSPLPVTANAHALTFFSFCRSFAGVRHGHQLPPYPHLNVLRRSRDPLLKVWGVSIGAAILRNELAKRLPAEFLQQVLNNGRPDSSNVNLAFSVIPLTRKLDDPLRHEVRVAFGEAVRVIWKTMTGIVAIGLLASLMMKDVPRYVGENWDLGQAPEKGNKSPQLEEMKQGSTSVLPEMLHRMSESSAL</sequence>
<feature type="transmembrane region" description="Helical" evidence="6">
    <location>
        <begin position="51"/>
        <end position="73"/>
    </location>
</feature>
<feature type="transmembrane region" description="Helical" evidence="6">
    <location>
        <begin position="80"/>
        <end position="100"/>
    </location>
</feature>
<evidence type="ECO:0000256" key="4">
    <source>
        <dbReference type="ARBA" id="ARBA00023136"/>
    </source>
</evidence>
<keyword evidence="9" id="KW-1185">Reference proteome</keyword>
<gene>
    <name evidence="8" type="ORF">BXZ70DRAFT_1063074</name>
</gene>
<name>A0A8K0USE2_9AGAR</name>
<evidence type="ECO:0000256" key="2">
    <source>
        <dbReference type="ARBA" id="ARBA00022692"/>
    </source>
</evidence>
<dbReference type="SUPFAM" id="SSF103473">
    <property type="entry name" value="MFS general substrate transporter"/>
    <property type="match status" value="1"/>
</dbReference>
<comment type="subcellular location">
    <subcellularLocation>
        <location evidence="1">Membrane</location>
        <topology evidence="1">Multi-pass membrane protein</topology>
    </subcellularLocation>
</comment>
<organism evidence="8 9">
    <name type="scientific">Cristinia sonorae</name>
    <dbReference type="NCBI Taxonomy" id="1940300"/>
    <lineage>
        <taxon>Eukaryota</taxon>
        <taxon>Fungi</taxon>
        <taxon>Dikarya</taxon>
        <taxon>Basidiomycota</taxon>
        <taxon>Agaricomycotina</taxon>
        <taxon>Agaricomycetes</taxon>
        <taxon>Agaricomycetidae</taxon>
        <taxon>Agaricales</taxon>
        <taxon>Pleurotineae</taxon>
        <taxon>Stephanosporaceae</taxon>
        <taxon>Cristinia</taxon>
    </lineage>
</organism>